<dbReference type="Proteomes" id="UP000178797">
    <property type="component" value="Unassembled WGS sequence"/>
</dbReference>
<protein>
    <submittedName>
        <fullName evidence="1">Uncharacterized protein</fullName>
    </submittedName>
</protein>
<organism evidence="1 2">
    <name type="scientific">Candidatus Schekmanbacteria bacterium RBG_16_38_10</name>
    <dbReference type="NCBI Taxonomy" id="1817879"/>
    <lineage>
        <taxon>Bacteria</taxon>
        <taxon>Candidatus Schekmaniibacteriota</taxon>
    </lineage>
</organism>
<proteinExistence type="predicted"/>
<dbReference type="InterPro" id="IPR045397">
    <property type="entry name" value="TumE-like"/>
</dbReference>
<dbReference type="EMBL" id="MGDE01000015">
    <property type="protein sequence ID" value="OGL47770.1"/>
    <property type="molecule type" value="Genomic_DNA"/>
</dbReference>
<accession>A0A1F7S252</accession>
<dbReference type="Pfam" id="PF20126">
    <property type="entry name" value="TumE"/>
    <property type="match status" value="1"/>
</dbReference>
<reference evidence="1 2" key="1">
    <citation type="journal article" date="2016" name="Nat. Commun.">
        <title>Thousands of microbial genomes shed light on interconnected biogeochemical processes in an aquifer system.</title>
        <authorList>
            <person name="Anantharaman K."/>
            <person name="Brown C.T."/>
            <person name="Hug L.A."/>
            <person name="Sharon I."/>
            <person name="Castelle C.J."/>
            <person name="Probst A.J."/>
            <person name="Thomas B.C."/>
            <person name="Singh A."/>
            <person name="Wilkins M.J."/>
            <person name="Karaoz U."/>
            <person name="Brodie E.L."/>
            <person name="Williams K.H."/>
            <person name="Hubbard S.S."/>
            <person name="Banfield J.F."/>
        </authorList>
    </citation>
    <scope>NUCLEOTIDE SEQUENCE [LARGE SCALE GENOMIC DNA]</scope>
</reference>
<sequence length="69" mass="8079">WKVPVSDDKPFGVKYSLVFVRDGKRVIGYDNAEGKGDHKHIGDKELPYNFTTVKKLFDDFYRDLEEVQK</sequence>
<comment type="caution">
    <text evidence="1">The sequence shown here is derived from an EMBL/GenBank/DDBJ whole genome shotgun (WGS) entry which is preliminary data.</text>
</comment>
<dbReference type="AlphaFoldDB" id="A0A1F7S252"/>
<evidence type="ECO:0000313" key="2">
    <source>
        <dbReference type="Proteomes" id="UP000178797"/>
    </source>
</evidence>
<name>A0A1F7S252_9BACT</name>
<gene>
    <name evidence="1" type="ORF">A2W05_03910</name>
</gene>
<feature type="non-terminal residue" evidence="1">
    <location>
        <position position="1"/>
    </location>
</feature>
<evidence type="ECO:0000313" key="1">
    <source>
        <dbReference type="EMBL" id="OGL47770.1"/>
    </source>
</evidence>